<keyword evidence="2" id="KW-1185">Reference proteome</keyword>
<comment type="caution">
    <text evidence="1">The sequence shown here is derived from an EMBL/GenBank/DDBJ whole genome shotgun (WGS) entry which is preliminary data.</text>
</comment>
<protein>
    <submittedName>
        <fullName evidence="1">Uncharacterized protein</fullName>
    </submittedName>
</protein>
<sequence length="70" mass="8222">MDYSLFLPYFIVNVFDKEFNLIAEHKVKENTYLPHLSFITENGLNLIANHPEKEGISEDEIVIHTFELIQ</sequence>
<proteinExistence type="predicted"/>
<organism evidence="1 2">
    <name type="scientific">Litoribacter ruber</name>
    <dbReference type="NCBI Taxonomy" id="702568"/>
    <lineage>
        <taxon>Bacteria</taxon>
        <taxon>Pseudomonadati</taxon>
        <taxon>Bacteroidota</taxon>
        <taxon>Cytophagia</taxon>
        <taxon>Cytophagales</taxon>
        <taxon>Cyclobacteriaceae</taxon>
        <taxon>Litoribacter</taxon>
    </lineage>
</organism>
<accession>A0AAP2CJS2</accession>
<dbReference type="EMBL" id="JAHCMY010000003">
    <property type="protein sequence ID" value="MBS9523860.1"/>
    <property type="molecule type" value="Genomic_DNA"/>
</dbReference>
<evidence type="ECO:0000313" key="2">
    <source>
        <dbReference type="Proteomes" id="UP001319104"/>
    </source>
</evidence>
<dbReference type="Proteomes" id="UP001319104">
    <property type="component" value="Unassembled WGS sequence"/>
</dbReference>
<gene>
    <name evidence="1" type="ORF">KI659_07515</name>
</gene>
<dbReference type="AlphaFoldDB" id="A0AAP2CJS2"/>
<reference evidence="1 2" key="1">
    <citation type="submission" date="2021-05" db="EMBL/GenBank/DDBJ databases">
        <authorList>
            <person name="Zhang Z.D."/>
            <person name="Osman G."/>
        </authorList>
    </citation>
    <scope>NUCLEOTIDE SEQUENCE [LARGE SCALE GENOMIC DNA]</scope>
    <source>
        <strain evidence="1 2">KCTC 32217</strain>
    </source>
</reference>
<dbReference type="RefSeq" id="WP_213944738.1">
    <property type="nucleotide sequence ID" value="NZ_JAHCMY010000003.1"/>
</dbReference>
<evidence type="ECO:0000313" key="1">
    <source>
        <dbReference type="EMBL" id="MBS9523860.1"/>
    </source>
</evidence>
<name>A0AAP2CJS2_9BACT</name>